<dbReference type="GO" id="GO:0005777">
    <property type="term" value="C:peroxisome"/>
    <property type="evidence" value="ECO:0007669"/>
    <property type="project" value="UniProtKB-SubCell"/>
</dbReference>
<dbReference type="Pfam" id="PF01756">
    <property type="entry name" value="ACOX"/>
    <property type="match status" value="1"/>
</dbReference>
<dbReference type="InterPro" id="IPR006091">
    <property type="entry name" value="Acyl-CoA_Oxase/DH_mid-dom"/>
</dbReference>
<evidence type="ECO:0000256" key="5">
    <source>
        <dbReference type="ARBA" id="ARBA00022630"/>
    </source>
</evidence>
<evidence type="ECO:0000256" key="1">
    <source>
        <dbReference type="ARBA" id="ARBA00001974"/>
    </source>
</evidence>
<dbReference type="FunFam" id="1.20.140.10:FF:000005">
    <property type="entry name" value="Acyl-coenzyme A oxidase"/>
    <property type="match status" value="1"/>
</dbReference>
<dbReference type="Gene3D" id="1.20.140.10">
    <property type="entry name" value="Butyryl-CoA Dehydrogenase, subunit A, domain 3"/>
    <property type="match status" value="2"/>
</dbReference>
<evidence type="ECO:0000256" key="11">
    <source>
        <dbReference type="PIRNR" id="PIRNR000168"/>
    </source>
</evidence>
<dbReference type="InterPro" id="IPR029320">
    <property type="entry name" value="Acyl-CoA_ox_N"/>
</dbReference>
<dbReference type="GO" id="GO:0071949">
    <property type="term" value="F:FAD binding"/>
    <property type="evidence" value="ECO:0007669"/>
    <property type="project" value="InterPro"/>
</dbReference>
<comment type="cofactor">
    <cofactor evidence="1">
        <name>FAD</name>
        <dbReference type="ChEBI" id="CHEBI:57692"/>
    </cofactor>
</comment>
<evidence type="ECO:0000256" key="2">
    <source>
        <dbReference type="ARBA" id="ARBA00004275"/>
    </source>
</evidence>
<comment type="subcellular location">
    <subcellularLocation>
        <location evidence="2">Peroxisome</location>
    </subcellularLocation>
</comment>
<dbReference type="GO" id="GO:0005504">
    <property type="term" value="F:fatty acid binding"/>
    <property type="evidence" value="ECO:0007669"/>
    <property type="project" value="TreeGrafter"/>
</dbReference>
<dbReference type="OrthoDB" id="538336at2759"/>
<dbReference type="FunFam" id="1.20.140.10:FF:000013">
    <property type="entry name" value="Acyl-coenzyme A oxidase"/>
    <property type="match status" value="1"/>
</dbReference>
<evidence type="ECO:0000313" key="19">
    <source>
        <dbReference type="Proteomes" id="UP000299102"/>
    </source>
</evidence>
<dbReference type="Proteomes" id="UP000299102">
    <property type="component" value="Unassembled WGS sequence"/>
</dbReference>
<dbReference type="PANTHER" id="PTHR10909">
    <property type="entry name" value="ELECTRON TRANSPORT OXIDOREDUCTASE"/>
    <property type="match status" value="1"/>
</dbReference>
<keyword evidence="8" id="KW-0560">Oxidoreductase</keyword>
<dbReference type="InterPro" id="IPR002655">
    <property type="entry name" value="Acyl-CoA_oxidase_C"/>
</dbReference>
<dbReference type="AlphaFoldDB" id="A0A4C1URE5"/>
<dbReference type="Gene3D" id="2.40.110.10">
    <property type="entry name" value="Butyryl-CoA Dehydrogenase, subunit A, domain 2"/>
    <property type="match status" value="1"/>
</dbReference>
<evidence type="ECO:0000256" key="6">
    <source>
        <dbReference type="ARBA" id="ARBA00022827"/>
    </source>
</evidence>
<evidence type="ECO:0000256" key="8">
    <source>
        <dbReference type="ARBA" id="ARBA00023002"/>
    </source>
</evidence>
<accession>A0A4C1URE5</accession>
<feature type="domain" description="Acyl-CoA oxidase/dehydrogenase middle" evidence="15">
    <location>
        <begin position="152"/>
        <end position="260"/>
    </location>
</feature>
<evidence type="ECO:0000256" key="9">
    <source>
        <dbReference type="ARBA" id="ARBA00023098"/>
    </source>
</evidence>
<keyword evidence="7" id="KW-0276">Fatty acid metabolism</keyword>
<feature type="binding site" evidence="13">
    <location>
        <position position="155"/>
    </location>
    <ligand>
        <name>FAD</name>
        <dbReference type="ChEBI" id="CHEBI:57692"/>
    </ligand>
</feature>
<dbReference type="STRING" id="151549.A0A4C1URE5"/>
<name>A0A4C1URE5_EUMVA</name>
<feature type="domain" description="Acyl-CoA oxidase C-terminal" evidence="14">
    <location>
        <begin position="487"/>
        <end position="668"/>
    </location>
</feature>
<evidence type="ECO:0000259" key="17">
    <source>
        <dbReference type="Pfam" id="PF22924"/>
    </source>
</evidence>
<comment type="caution">
    <text evidence="18">The sequence shown here is derived from an EMBL/GenBank/DDBJ whole genome shotgun (WGS) entry which is preliminary data.</text>
</comment>
<evidence type="ECO:0000313" key="18">
    <source>
        <dbReference type="EMBL" id="GBP29031.1"/>
    </source>
</evidence>
<gene>
    <name evidence="18" type="ORF">EVAR_10847_1</name>
</gene>
<dbReference type="GO" id="GO:0033540">
    <property type="term" value="P:fatty acid beta-oxidation using acyl-CoA oxidase"/>
    <property type="evidence" value="ECO:0007669"/>
    <property type="project" value="TreeGrafter"/>
</dbReference>
<evidence type="ECO:0000256" key="13">
    <source>
        <dbReference type="PIRSR" id="PIRSR000168-2"/>
    </source>
</evidence>
<evidence type="ECO:0000256" key="7">
    <source>
        <dbReference type="ARBA" id="ARBA00022832"/>
    </source>
</evidence>
<feature type="domain" description="Acyl-coenzyme A oxidase N-terminal" evidence="16">
    <location>
        <begin position="22"/>
        <end position="149"/>
    </location>
</feature>
<protein>
    <recommendedName>
        <fullName evidence="11">Acyl-coenzyme A oxidase</fullName>
    </recommendedName>
</protein>
<dbReference type="Pfam" id="PF22924">
    <property type="entry name" value="ACOX_C_alpha1"/>
    <property type="match status" value="1"/>
</dbReference>
<keyword evidence="5 11" id="KW-0285">Flavoprotein</keyword>
<keyword evidence="9" id="KW-0443">Lipid metabolism</keyword>
<dbReference type="PIRSF" id="PIRSF000168">
    <property type="entry name" value="Acyl-CoA_oxidase"/>
    <property type="match status" value="1"/>
</dbReference>
<keyword evidence="6 11" id="KW-0274">FAD</keyword>
<feature type="active site" description="Proton acceptor" evidence="12">
    <location>
        <position position="437"/>
    </location>
</feature>
<evidence type="ECO:0000256" key="12">
    <source>
        <dbReference type="PIRSR" id="PIRSR000168-1"/>
    </source>
</evidence>
<dbReference type="InterPro" id="IPR046373">
    <property type="entry name" value="Acyl-CoA_Oxase/DH_mid-dom_sf"/>
</dbReference>
<dbReference type="SUPFAM" id="SSF56645">
    <property type="entry name" value="Acyl-CoA dehydrogenase NM domain-like"/>
    <property type="match status" value="1"/>
</dbReference>
<evidence type="ECO:0000256" key="4">
    <source>
        <dbReference type="ARBA" id="ARBA00006288"/>
    </source>
</evidence>
<comment type="similarity">
    <text evidence="4 11">Belongs to the acyl-CoA oxidase family.</text>
</comment>
<dbReference type="InterPro" id="IPR037069">
    <property type="entry name" value="AcylCoA_DH/ox_N_sf"/>
</dbReference>
<dbReference type="InterPro" id="IPR036250">
    <property type="entry name" value="AcylCo_DH-like_C"/>
</dbReference>
<evidence type="ECO:0000259" key="14">
    <source>
        <dbReference type="Pfam" id="PF01756"/>
    </source>
</evidence>
<proteinExistence type="inferred from homology"/>
<evidence type="ECO:0000256" key="3">
    <source>
        <dbReference type="ARBA" id="ARBA00004846"/>
    </source>
</evidence>
<comment type="pathway">
    <text evidence="3">Lipid metabolism; peroxisomal fatty acid beta-oxidation.</text>
</comment>
<dbReference type="FunFam" id="2.40.110.10:FF:000003">
    <property type="entry name" value="Acyl-coenzyme A oxidase"/>
    <property type="match status" value="1"/>
</dbReference>
<keyword evidence="19" id="KW-1185">Reference proteome</keyword>
<dbReference type="GO" id="GO:0055088">
    <property type="term" value="P:lipid homeostasis"/>
    <property type="evidence" value="ECO:0007669"/>
    <property type="project" value="TreeGrafter"/>
</dbReference>
<dbReference type="InterPro" id="IPR012258">
    <property type="entry name" value="Acyl-CoA_oxidase"/>
</dbReference>
<dbReference type="Pfam" id="PF02770">
    <property type="entry name" value="Acyl-CoA_dh_M"/>
    <property type="match status" value="1"/>
</dbReference>
<dbReference type="SUPFAM" id="SSF47203">
    <property type="entry name" value="Acyl-CoA dehydrogenase C-terminal domain-like"/>
    <property type="match status" value="2"/>
</dbReference>
<organism evidence="18 19">
    <name type="scientific">Eumeta variegata</name>
    <name type="common">Bagworm moth</name>
    <name type="synonym">Eumeta japonica</name>
    <dbReference type="NCBI Taxonomy" id="151549"/>
    <lineage>
        <taxon>Eukaryota</taxon>
        <taxon>Metazoa</taxon>
        <taxon>Ecdysozoa</taxon>
        <taxon>Arthropoda</taxon>
        <taxon>Hexapoda</taxon>
        <taxon>Insecta</taxon>
        <taxon>Pterygota</taxon>
        <taxon>Neoptera</taxon>
        <taxon>Endopterygota</taxon>
        <taxon>Lepidoptera</taxon>
        <taxon>Glossata</taxon>
        <taxon>Ditrysia</taxon>
        <taxon>Tineoidea</taxon>
        <taxon>Psychidae</taxon>
        <taxon>Oiketicinae</taxon>
        <taxon>Eumeta</taxon>
    </lineage>
</organism>
<reference evidence="18 19" key="1">
    <citation type="journal article" date="2019" name="Commun. Biol.">
        <title>The bagworm genome reveals a unique fibroin gene that provides high tensile strength.</title>
        <authorList>
            <person name="Kono N."/>
            <person name="Nakamura H."/>
            <person name="Ohtoshi R."/>
            <person name="Tomita M."/>
            <person name="Numata K."/>
            <person name="Arakawa K."/>
        </authorList>
    </citation>
    <scope>NUCLEOTIDE SEQUENCE [LARGE SCALE GENOMIC DNA]</scope>
</reference>
<evidence type="ECO:0000259" key="15">
    <source>
        <dbReference type="Pfam" id="PF02770"/>
    </source>
</evidence>
<dbReference type="EMBL" id="BGZK01000215">
    <property type="protein sequence ID" value="GBP29031.1"/>
    <property type="molecule type" value="Genomic_DNA"/>
</dbReference>
<evidence type="ECO:0000256" key="10">
    <source>
        <dbReference type="ARBA" id="ARBA00023140"/>
    </source>
</evidence>
<dbReference type="Gene3D" id="1.10.540.10">
    <property type="entry name" value="Acyl-CoA dehydrogenase/oxidase, N-terminal domain"/>
    <property type="match status" value="1"/>
</dbReference>
<feature type="binding site" evidence="13">
    <location>
        <position position="194"/>
    </location>
    <ligand>
        <name>FAD</name>
        <dbReference type="ChEBI" id="CHEBI:57692"/>
    </ligand>
</feature>
<dbReference type="PANTHER" id="PTHR10909:SF250">
    <property type="entry name" value="PEROXISOMAL ACYL-COENZYME A OXIDASE 1"/>
    <property type="match status" value="1"/>
</dbReference>
<keyword evidence="10" id="KW-0576">Peroxisome</keyword>
<feature type="domain" description="Acyl-CoA oxidase C-alpha1" evidence="17">
    <location>
        <begin position="291"/>
        <end position="452"/>
    </location>
</feature>
<dbReference type="GO" id="GO:0003997">
    <property type="term" value="F:acyl-CoA oxidase activity"/>
    <property type="evidence" value="ECO:0007669"/>
    <property type="project" value="InterPro"/>
</dbReference>
<sequence length="671" mass="75854">MDSLEESINEDLIKERAQCSFDVSELTYFLDDGKENTEQRRKFEKIVFSFKELKDPVSEEYLSHKEKYENAIRKSCLLVKITKENFPDIESEMTEKLGINGIPARVAQAVKDVPSFLVHFGLFVPTIIGQGDAEQLSYWLPRALDMNIIGAYVQTELGHGTYVRGLETTATYDPETEEFVLNSPTLTSYKWWPGGLGCTANHCIVMAQLYTKEQCHGVHNFVVQIRDEETHMPRMGVRVGEIGPKMGLNTTDNGFLEFQNYRVPRKAMLMKNAKVLKDGTYVKPANEKLTYGTMVYVRVSLVSEVALHLAKATTIAIRYSAVRRQSKLKLDEPELQILDYTTQQHKLFICLATSYALDMAGKWLWKTYKKVSRDIGHGKTDSLPELHALACCLKAISTADAAACIEKCRLACGGHGYMSSSNLPLLYGLITATCTYEGDNTVLLLQTARYLVKAWNREENAIDVKSTVSYLHLAYNNRYEKWDNTTENIIIGLQIVAAGKISSSVKSLNKRVEKGLAYEDAWNLTSVQLTRAAEAHCRAVLVNTYWAETQRRTATLSSSLRVVLQTLAELYVVYWALETIGDLLQFTNISENHIVELRARYEHLLTRLRPDAVGIVDAFDFTDELLNSTLGAYDGRVYERLMAEALRSPLNAEPVNRTFHTHLKPLMQGKL</sequence>
<dbReference type="Pfam" id="PF14749">
    <property type="entry name" value="Acyl-CoA_ox_N"/>
    <property type="match status" value="1"/>
</dbReference>
<dbReference type="InterPro" id="IPR055060">
    <property type="entry name" value="ACOX_C_alpha1"/>
</dbReference>
<evidence type="ECO:0000259" key="16">
    <source>
        <dbReference type="Pfam" id="PF14749"/>
    </source>
</evidence>
<dbReference type="InterPro" id="IPR009100">
    <property type="entry name" value="AcylCoA_DH/oxidase_NM_dom_sf"/>
</dbReference>